<gene>
    <name evidence="3" type="ORF">FWILDA_LOCUS11625</name>
</gene>
<sequence>MTNASGKLPFFQVISENLYGPTDYKATPHMAIIIILMVGKVIIINKARKIISFNNRHSEPRSSKAKNINHEELNFSRSRPSPPCKRACDTKF</sequence>
<feature type="transmembrane region" description="Helical" evidence="2">
    <location>
        <begin position="26"/>
        <end position="44"/>
    </location>
</feature>
<evidence type="ECO:0000256" key="2">
    <source>
        <dbReference type="SAM" id="Phobius"/>
    </source>
</evidence>
<keyword evidence="2" id="KW-0472">Membrane</keyword>
<dbReference type="Proteomes" id="UP001153678">
    <property type="component" value="Unassembled WGS sequence"/>
</dbReference>
<keyword evidence="2" id="KW-0812">Transmembrane</keyword>
<evidence type="ECO:0000313" key="3">
    <source>
        <dbReference type="EMBL" id="CAI2184532.1"/>
    </source>
</evidence>
<dbReference type="AlphaFoldDB" id="A0A9W4SWU3"/>
<protein>
    <submittedName>
        <fullName evidence="3">5020_t:CDS:1</fullName>
    </submittedName>
</protein>
<feature type="region of interest" description="Disordered" evidence="1">
    <location>
        <begin position="55"/>
        <end position="92"/>
    </location>
</feature>
<evidence type="ECO:0000313" key="4">
    <source>
        <dbReference type="Proteomes" id="UP001153678"/>
    </source>
</evidence>
<accession>A0A9W4SWU3</accession>
<keyword evidence="2" id="KW-1133">Transmembrane helix</keyword>
<keyword evidence="4" id="KW-1185">Reference proteome</keyword>
<name>A0A9W4SWU3_9GLOM</name>
<comment type="caution">
    <text evidence="3">The sequence shown here is derived from an EMBL/GenBank/DDBJ whole genome shotgun (WGS) entry which is preliminary data.</text>
</comment>
<dbReference type="EMBL" id="CAMKVN010003364">
    <property type="protein sequence ID" value="CAI2184532.1"/>
    <property type="molecule type" value="Genomic_DNA"/>
</dbReference>
<organism evidence="3 4">
    <name type="scientific">Funneliformis geosporum</name>
    <dbReference type="NCBI Taxonomy" id="1117311"/>
    <lineage>
        <taxon>Eukaryota</taxon>
        <taxon>Fungi</taxon>
        <taxon>Fungi incertae sedis</taxon>
        <taxon>Mucoromycota</taxon>
        <taxon>Glomeromycotina</taxon>
        <taxon>Glomeromycetes</taxon>
        <taxon>Glomerales</taxon>
        <taxon>Glomeraceae</taxon>
        <taxon>Funneliformis</taxon>
    </lineage>
</organism>
<proteinExistence type="predicted"/>
<feature type="compositionally biased region" description="Basic and acidic residues" evidence="1">
    <location>
        <begin position="56"/>
        <end position="74"/>
    </location>
</feature>
<feature type="non-terminal residue" evidence="3">
    <location>
        <position position="1"/>
    </location>
</feature>
<reference evidence="3" key="1">
    <citation type="submission" date="2022-08" db="EMBL/GenBank/DDBJ databases">
        <authorList>
            <person name="Kallberg Y."/>
            <person name="Tangrot J."/>
            <person name="Rosling A."/>
        </authorList>
    </citation>
    <scope>NUCLEOTIDE SEQUENCE</scope>
    <source>
        <strain evidence="3">Wild A</strain>
    </source>
</reference>
<evidence type="ECO:0000256" key="1">
    <source>
        <dbReference type="SAM" id="MobiDB-lite"/>
    </source>
</evidence>